<dbReference type="GO" id="GO:0005737">
    <property type="term" value="C:cytoplasm"/>
    <property type="evidence" value="ECO:0007669"/>
    <property type="project" value="UniProtKB-SubCell"/>
</dbReference>
<dbReference type="GO" id="GO:0007051">
    <property type="term" value="P:spindle organization"/>
    <property type="evidence" value="ECO:0007669"/>
    <property type="project" value="TreeGrafter"/>
</dbReference>
<keyword evidence="3" id="KW-0677">Repeat</keyword>
<evidence type="ECO:0000256" key="7">
    <source>
        <dbReference type="SAM" id="MobiDB-lite"/>
    </source>
</evidence>
<dbReference type="PROSITE" id="PS51186">
    <property type="entry name" value="GNAT"/>
    <property type="match status" value="1"/>
</dbReference>
<comment type="subcellular location">
    <subcellularLocation>
        <location evidence="1">Cytoplasm</location>
    </subcellularLocation>
</comment>
<feature type="region of interest" description="Disordered" evidence="7">
    <location>
        <begin position="1843"/>
        <end position="1877"/>
    </location>
</feature>
<dbReference type="SMART" id="SM00248">
    <property type="entry name" value="ANK"/>
    <property type="match status" value="3"/>
</dbReference>
<dbReference type="Proteomes" id="UP000186817">
    <property type="component" value="Unassembled WGS sequence"/>
</dbReference>
<protein>
    <submittedName>
        <fullName evidence="10">Abnormal spindle-like microcephaly-associated protein-like</fullName>
    </submittedName>
</protein>
<keyword evidence="6" id="KW-0863">Zinc-finger</keyword>
<evidence type="ECO:0000259" key="9">
    <source>
        <dbReference type="PROSITE" id="PS51186"/>
    </source>
</evidence>
<evidence type="ECO:0000259" key="8">
    <source>
        <dbReference type="PROSITE" id="PS50119"/>
    </source>
</evidence>
<dbReference type="PROSITE" id="PS50297">
    <property type="entry name" value="ANK_REP_REGION"/>
    <property type="match status" value="1"/>
</dbReference>
<dbReference type="SUPFAM" id="SSF48403">
    <property type="entry name" value="Ankyrin repeat"/>
    <property type="match status" value="1"/>
</dbReference>
<feature type="domain" description="B box-type" evidence="8">
    <location>
        <begin position="233"/>
        <end position="274"/>
    </location>
</feature>
<name>A0A1Q9CCC3_SYMMI</name>
<dbReference type="InterPro" id="IPR000048">
    <property type="entry name" value="IQ_motif_EF-hand-BS"/>
</dbReference>
<evidence type="ECO:0000256" key="1">
    <source>
        <dbReference type="ARBA" id="ARBA00004496"/>
    </source>
</evidence>
<feature type="compositionally biased region" description="Acidic residues" evidence="7">
    <location>
        <begin position="52"/>
        <end position="61"/>
    </location>
</feature>
<accession>A0A1Q9CCC3</accession>
<evidence type="ECO:0000256" key="3">
    <source>
        <dbReference type="ARBA" id="ARBA00022737"/>
    </source>
</evidence>
<dbReference type="SUPFAM" id="SSF55729">
    <property type="entry name" value="Acyl-CoA N-acyltransferases (Nat)"/>
    <property type="match status" value="1"/>
</dbReference>
<dbReference type="InterPro" id="IPR000182">
    <property type="entry name" value="GNAT_dom"/>
</dbReference>
<dbReference type="PANTHER" id="PTHR22706:SF1">
    <property type="entry name" value="ASSEMBLY FACTOR FOR SPINDLE MICROTUBULES"/>
    <property type="match status" value="1"/>
</dbReference>
<dbReference type="PANTHER" id="PTHR22706">
    <property type="entry name" value="ASSEMBLY FACTOR FOR SPINDLE MICROTUBULES"/>
    <property type="match status" value="1"/>
</dbReference>
<proteinExistence type="predicted"/>
<keyword evidence="6" id="KW-0862">Zinc</keyword>
<dbReference type="GO" id="GO:0051295">
    <property type="term" value="P:establishment of meiotic spindle localization"/>
    <property type="evidence" value="ECO:0007669"/>
    <property type="project" value="TreeGrafter"/>
</dbReference>
<evidence type="ECO:0000313" key="10">
    <source>
        <dbReference type="EMBL" id="OLP80580.1"/>
    </source>
</evidence>
<keyword evidence="11" id="KW-1185">Reference proteome</keyword>
<dbReference type="SMART" id="SM00015">
    <property type="entry name" value="IQ"/>
    <property type="match status" value="10"/>
</dbReference>
<dbReference type="PROSITE" id="PS50119">
    <property type="entry name" value="ZF_BBOX"/>
    <property type="match status" value="1"/>
</dbReference>
<dbReference type="PROSITE" id="PS50088">
    <property type="entry name" value="ANK_REPEAT"/>
    <property type="match status" value="1"/>
</dbReference>
<dbReference type="CDD" id="cd19757">
    <property type="entry name" value="Bbox1"/>
    <property type="match status" value="1"/>
</dbReference>
<evidence type="ECO:0000256" key="6">
    <source>
        <dbReference type="PROSITE-ProRule" id="PRU00024"/>
    </source>
</evidence>
<dbReference type="Pfam" id="PF12796">
    <property type="entry name" value="Ank_2"/>
    <property type="match status" value="1"/>
</dbReference>
<sequence length="2256" mass="254199">MWHILGAGGQQGASGTAAQERRIEVSNIGSSFACFVDAEGPMYIDIHKDTLSDVEDEEEEGPDKAAEEAGSKSVLSKDEMLDYGLREDQETLALPEDINRQQKGNSGPDVLDAQIKQFKLKGLSAMRVFLRTRGVPDNMKQCQITPKMVKDMAAQLGVRPHPDLYWYCMFALRYSLAPEWEVIVKQDTRFYVHLPTDRMQIVHPMIRRFREHLEDTRQNEFLWEYRGFVQMKCSECGIPDAIVWCQQCTDYFCATCFLSTHKTARGKKHWPSPIPGCRYLTASEAARMHDHLPLLNVGFSMRRRFLARDNQSDRNGSRSGDTWLFFHADTFEAALLQAPEKHWFLKRLKPPRLAPTAEGYYYNFRNDVIADDPSHIMSKAHEQKAIALLQKNIRGVITRKRIKQELKAAKIIQKSKRMWDVRKAKTDTARNLQLLKGWYMRYQANERQSKMLHRVTRFQAVWRGYMVRCDHYRTMRDITRFQAKWKGTLTRRRHQVLVKAGLTIQRYYRGRLYGRRPMREMNEAASKLQAMARGVALRDAGRDKNRAAAYVQAHWRGYEARKMTARRLNSVIMLQRNWRRFQSQLDVKVILYDRMETVRQRFLELIRSKLEGSAAVLIQRNWRRHSEYHKVVTMRKTKAEADKRISTLLTAFYTAASEIRHYIHPWWRHLQGAQSLHLSGSISEAARDGEFAEAKEVQKLRPTEIQEVLSQVKASMQRTIGLVHVTGKLANEEIGKRGLRVSGHEHLYYNSDKPDLASHMLLSVTRHLLNQIPAETFPQTVEWACYAMGHQAVKFALSRSFIAREIIPVGKEIPAHPGDSLATLWETSGTVKHHHDWLITLSEESLPCLVLNTLPASHRHVYLTAEVLVTMRQALESPTISTEDHLRFQGLDATAGAQMMEVLSSELDHRLPHDWTQQHGTVAALAIVLSNHMKDFSGEKDKDGKPLSTKAKAKSKSKDDFHRLRTAARPTAVKIAKEAKITQKTEDGQTLLFAAAGRPPSKGKSVDVCQILAERGLSCTQTTSKNESALFEAVRGENVETAKWLLDNGCDPNQRSCTGTTPLCIAFYESQLEMVFLLLNYGANPNYEDSSGRRPMLYADPIFRAAFLAAEAQGGVAPQINRKRRRSDDQPDPPYKKFKGVGAQNCKGHYYLRNWVFESEPHGDNGKIFRQEGSVYAANSNFVVQAAPVKAAPKIRGLQRELCENHADLFPELILACCPGEWASFIGVPEEEIDAQERMTALLTDAQRSDALEFVLAGVDARTRDICGYVHVRFYDKSVRICYLKVKNSYRGCGLGKMLVQAAIDASRQRGWSFSDVQLICHQSNADAKAKGAAKRNQGRMSTGLDIPRDGDSVSVATTTPGASPTAPFSTPLPEGGALSHFTRAATMRVLQQVGYFMRGQDEAMQSVLAKGSSDPASPKAGAGMRANRFVSVTDKLFEMADRAMHDHCSFVLAVVLLHMVLRGLHLRLLYHRAAVSIQQRYRYIKLRGQKQNAIAPAMRIQRHWRGLRAALGIMRKDDAAWKILRNYKAWKWNLRASKLLNSVLRIQRAWHSSVHRKWIKRCHKAAACIQRHARGFAVRLMLDPVGRQLTGQCQDEIEALVAARSQMSETRWWAKTAVRTAKARVEMARHRQRSLDRILMQGLGPRSDQARLMDKQRRLRYKGALQPARESVFEPFIFALARLDAVEPRYGAKRSPVMQEVDKARKHLIRWLPAPPPPLPHIAARRGRRAVLARRLAKKARHAQPVPEVDMEEEEDESGQLIVRQDGAELDDDEFQHWKQRLLAVAPYREWTIAWLFSCKEFRQRILVDCDVVIRGAQSSLATSYLWRIRRRLWGAGSAASVKATSKGTGSRPACREGSGDNSAEQVADDQAVSQGNGARLTSETFRLVLDDNDSMRFASDEVAFEASRLMNETLAHQRHKNWSVALHWTPPQLFEDFLGGVLEENGKEDVAFIGQRQSRAMTVGRALDNDLPALRDLQADLRPDEADEADGPPAVVAARAQLALHHGGLDFARAQRHAAVVYWASWIDAFPAYLRCGPAFARMLLHPCTRCHASRAVDFCHRAICREVDVPGLAVLASQAGRRAAGVFTATSVARVVPGLFHVSRLAPPPAPHERAAACICREDGATVAVNVRFRDADTTLVSLLTSTSERAYSSLRRSAKCKLVVLAVELRGWSHEAASFVRLLACSRARAVPAVIRGPSISAFASRWSALLSFAAACFFAPNLLSLPLAGTANLDGDVPADAALELPLAPAT</sequence>
<feature type="region of interest" description="Disordered" evidence="7">
    <location>
        <begin position="937"/>
        <end position="961"/>
    </location>
</feature>
<feature type="domain" description="N-acetyltransferase" evidence="9">
    <location>
        <begin position="1212"/>
        <end position="1361"/>
    </location>
</feature>
<dbReference type="GO" id="GO:0000922">
    <property type="term" value="C:spindle pole"/>
    <property type="evidence" value="ECO:0007669"/>
    <property type="project" value="TreeGrafter"/>
</dbReference>
<dbReference type="GO" id="GO:0000278">
    <property type="term" value="P:mitotic cell cycle"/>
    <property type="evidence" value="ECO:0007669"/>
    <property type="project" value="TreeGrafter"/>
</dbReference>
<dbReference type="GO" id="GO:0005516">
    <property type="term" value="F:calmodulin binding"/>
    <property type="evidence" value="ECO:0007669"/>
    <property type="project" value="UniProtKB-KW"/>
</dbReference>
<dbReference type="CDD" id="cd04301">
    <property type="entry name" value="NAT_SF"/>
    <property type="match status" value="1"/>
</dbReference>
<dbReference type="OrthoDB" id="432303at2759"/>
<dbReference type="Gene3D" id="1.25.40.20">
    <property type="entry name" value="Ankyrin repeat-containing domain"/>
    <property type="match status" value="1"/>
</dbReference>
<reference evidence="10 11" key="1">
    <citation type="submission" date="2016-02" db="EMBL/GenBank/DDBJ databases">
        <title>Genome analysis of coral dinoflagellate symbionts highlights evolutionary adaptations to a symbiotic lifestyle.</title>
        <authorList>
            <person name="Aranda M."/>
            <person name="Li Y."/>
            <person name="Liew Y.J."/>
            <person name="Baumgarten S."/>
            <person name="Simakov O."/>
            <person name="Wilson M."/>
            <person name="Piel J."/>
            <person name="Ashoor H."/>
            <person name="Bougouffa S."/>
            <person name="Bajic V.B."/>
            <person name="Ryu T."/>
            <person name="Ravasi T."/>
            <person name="Bayer T."/>
            <person name="Micklem G."/>
            <person name="Kim H."/>
            <person name="Bhak J."/>
            <person name="Lajeunesse T.C."/>
            <person name="Voolstra C.R."/>
        </authorList>
    </citation>
    <scope>NUCLEOTIDE SEQUENCE [LARGE SCALE GENOMIC DNA]</scope>
    <source>
        <strain evidence="10 11">CCMP2467</strain>
    </source>
</reference>
<dbReference type="InterPro" id="IPR000315">
    <property type="entry name" value="Znf_B-box"/>
</dbReference>
<feature type="compositionally biased region" description="Basic and acidic residues" evidence="7">
    <location>
        <begin position="62"/>
        <end position="73"/>
    </location>
</feature>
<dbReference type="Gene3D" id="1.20.5.190">
    <property type="match status" value="3"/>
</dbReference>
<dbReference type="InterPro" id="IPR036770">
    <property type="entry name" value="Ankyrin_rpt-contain_sf"/>
</dbReference>
<comment type="caution">
    <text evidence="10">The sequence shown here is derived from an EMBL/GenBank/DDBJ whole genome shotgun (WGS) entry which is preliminary data.</text>
</comment>
<dbReference type="EMBL" id="LSRX01001367">
    <property type="protein sequence ID" value="OLP80580.1"/>
    <property type="molecule type" value="Genomic_DNA"/>
</dbReference>
<dbReference type="GO" id="GO:0008270">
    <property type="term" value="F:zinc ion binding"/>
    <property type="evidence" value="ECO:0007669"/>
    <property type="project" value="UniProtKB-KW"/>
</dbReference>
<evidence type="ECO:0000256" key="5">
    <source>
        <dbReference type="PROSITE-ProRule" id="PRU00023"/>
    </source>
</evidence>
<feature type="repeat" description="ANK" evidence="5">
    <location>
        <begin position="1058"/>
        <end position="1090"/>
    </location>
</feature>
<evidence type="ECO:0000313" key="11">
    <source>
        <dbReference type="Proteomes" id="UP000186817"/>
    </source>
</evidence>
<dbReference type="Pfam" id="PF00612">
    <property type="entry name" value="IQ"/>
    <property type="match status" value="1"/>
</dbReference>
<dbReference type="Gene3D" id="3.40.630.30">
    <property type="match status" value="1"/>
</dbReference>
<feature type="compositionally biased region" description="Low complexity" evidence="7">
    <location>
        <begin position="1355"/>
        <end position="1372"/>
    </location>
</feature>
<keyword evidence="6" id="KW-0479">Metal-binding</keyword>
<keyword evidence="5" id="KW-0040">ANK repeat</keyword>
<dbReference type="InterPro" id="IPR051185">
    <property type="entry name" value="ASPM"/>
</dbReference>
<feature type="region of interest" description="Disordered" evidence="7">
    <location>
        <begin position="1118"/>
        <end position="1138"/>
    </location>
</feature>
<organism evidence="10 11">
    <name type="scientific">Symbiodinium microadriaticum</name>
    <name type="common">Dinoflagellate</name>
    <name type="synonym">Zooxanthella microadriatica</name>
    <dbReference type="NCBI Taxonomy" id="2951"/>
    <lineage>
        <taxon>Eukaryota</taxon>
        <taxon>Sar</taxon>
        <taxon>Alveolata</taxon>
        <taxon>Dinophyceae</taxon>
        <taxon>Suessiales</taxon>
        <taxon>Symbiodiniaceae</taxon>
        <taxon>Symbiodinium</taxon>
    </lineage>
</organism>
<evidence type="ECO:0000256" key="4">
    <source>
        <dbReference type="ARBA" id="ARBA00022860"/>
    </source>
</evidence>
<gene>
    <name evidence="10" type="primary">ASPM</name>
    <name evidence="10" type="ORF">AK812_SmicGene38998</name>
</gene>
<keyword evidence="2" id="KW-0963">Cytoplasm</keyword>
<dbReference type="GO" id="GO:0016747">
    <property type="term" value="F:acyltransferase activity, transferring groups other than amino-acyl groups"/>
    <property type="evidence" value="ECO:0007669"/>
    <property type="project" value="InterPro"/>
</dbReference>
<dbReference type="InterPro" id="IPR002110">
    <property type="entry name" value="Ankyrin_rpt"/>
</dbReference>
<feature type="region of interest" description="Disordered" evidence="7">
    <location>
        <begin position="52"/>
        <end position="73"/>
    </location>
</feature>
<evidence type="ECO:0000256" key="2">
    <source>
        <dbReference type="ARBA" id="ARBA00022490"/>
    </source>
</evidence>
<feature type="region of interest" description="Disordered" evidence="7">
    <location>
        <begin position="1330"/>
        <end position="1374"/>
    </location>
</feature>
<dbReference type="InterPro" id="IPR016181">
    <property type="entry name" value="Acyl_CoA_acyltransferase"/>
</dbReference>
<keyword evidence="4" id="KW-0112">Calmodulin-binding</keyword>
<dbReference type="CDD" id="cd23767">
    <property type="entry name" value="IQCD"/>
    <property type="match status" value="1"/>
</dbReference>
<dbReference type="Pfam" id="PF00583">
    <property type="entry name" value="Acetyltransf_1"/>
    <property type="match status" value="1"/>
</dbReference>
<dbReference type="PROSITE" id="PS50096">
    <property type="entry name" value="IQ"/>
    <property type="match status" value="5"/>
</dbReference>